<dbReference type="InterPro" id="IPR001650">
    <property type="entry name" value="Helicase_C-like"/>
</dbReference>
<keyword evidence="7" id="KW-0067">ATP-binding</keyword>
<keyword evidence="19" id="KW-1185">Reference proteome</keyword>
<dbReference type="PANTHER" id="PTHR13710:SF105">
    <property type="entry name" value="ATP-DEPENDENT DNA HELICASE Q1"/>
    <property type="match status" value="1"/>
</dbReference>
<evidence type="ECO:0000256" key="7">
    <source>
        <dbReference type="ARBA" id="ARBA00022840"/>
    </source>
</evidence>
<dbReference type="InterPro" id="IPR010997">
    <property type="entry name" value="HRDC-like_sf"/>
</dbReference>
<dbReference type="InterPro" id="IPR011545">
    <property type="entry name" value="DEAD/DEAH_box_helicase_dom"/>
</dbReference>
<dbReference type="InterPro" id="IPR002121">
    <property type="entry name" value="HRDC_dom"/>
</dbReference>
<dbReference type="CDD" id="cd17920">
    <property type="entry name" value="DEXHc_RecQ"/>
    <property type="match status" value="1"/>
</dbReference>
<dbReference type="Pfam" id="PF00270">
    <property type="entry name" value="DEAD"/>
    <property type="match status" value="1"/>
</dbReference>
<evidence type="ECO:0000256" key="1">
    <source>
        <dbReference type="ARBA" id="ARBA00001946"/>
    </source>
</evidence>
<feature type="region of interest" description="Disordered" evidence="14">
    <location>
        <begin position="682"/>
        <end position="759"/>
    </location>
</feature>
<comment type="caution">
    <text evidence="18">The sequence shown here is derived from an EMBL/GenBank/DDBJ whole genome shotgun (WGS) entry which is preliminary data.</text>
</comment>
<evidence type="ECO:0000313" key="19">
    <source>
        <dbReference type="Proteomes" id="UP001634747"/>
    </source>
</evidence>
<comment type="cofactor">
    <cofactor evidence="1">
        <name>Mg(2+)</name>
        <dbReference type="ChEBI" id="CHEBI:18420"/>
    </cofactor>
</comment>
<evidence type="ECO:0000256" key="5">
    <source>
        <dbReference type="ARBA" id="ARBA00022801"/>
    </source>
</evidence>
<dbReference type="InterPro" id="IPR032284">
    <property type="entry name" value="RecQ_Zn-bd"/>
</dbReference>
<evidence type="ECO:0000256" key="2">
    <source>
        <dbReference type="ARBA" id="ARBA00005446"/>
    </source>
</evidence>
<evidence type="ECO:0000256" key="10">
    <source>
        <dbReference type="ARBA" id="ARBA00034617"/>
    </source>
</evidence>
<keyword evidence="5 18" id="KW-0378">Hydrolase</keyword>
<dbReference type="Gene3D" id="1.10.150.80">
    <property type="entry name" value="HRDC domain"/>
    <property type="match status" value="2"/>
</dbReference>
<keyword evidence="9" id="KW-0413">Isomerase</keyword>
<dbReference type="SUPFAM" id="SSF47819">
    <property type="entry name" value="HRDC-like"/>
    <property type="match status" value="2"/>
</dbReference>
<evidence type="ECO:0000256" key="8">
    <source>
        <dbReference type="ARBA" id="ARBA00023125"/>
    </source>
</evidence>
<dbReference type="PANTHER" id="PTHR13710">
    <property type="entry name" value="DNA HELICASE RECQ FAMILY MEMBER"/>
    <property type="match status" value="1"/>
</dbReference>
<evidence type="ECO:0000256" key="9">
    <source>
        <dbReference type="ARBA" id="ARBA00023235"/>
    </source>
</evidence>
<feature type="domain" description="Helicase ATP-binding" evidence="16">
    <location>
        <begin position="30"/>
        <end position="198"/>
    </location>
</feature>
<dbReference type="SMART" id="SM00487">
    <property type="entry name" value="DEXDc"/>
    <property type="match status" value="1"/>
</dbReference>
<dbReference type="InterPro" id="IPR004589">
    <property type="entry name" value="DNA_helicase_ATP-dep_RecQ"/>
</dbReference>
<evidence type="ECO:0000256" key="3">
    <source>
        <dbReference type="ARBA" id="ARBA00022723"/>
    </source>
</evidence>
<evidence type="ECO:0000256" key="13">
    <source>
        <dbReference type="ARBA" id="ARBA00044550"/>
    </source>
</evidence>
<dbReference type="SMART" id="SM00490">
    <property type="entry name" value="HELICc"/>
    <property type="match status" value="1"/>
</dbReference>
<evidence type="ECO:0000259" key="17">
    <source>
        <dbReference type="PROSITE" id="PS51194"/>
    </source>
</evidence>
<dbReference type="GO" id="GO:0003678">
    <property type="term" value="F:DNA helicase activity"/>
    <property type="evidence" value="ECO:0007669"/>
    <property type="project" value="UniProtKB-EC"/>
</dbReference>
<proteinExistence type="inferred from homology"/>
<dbReference type="PROSITE" id="PS51192">
    <property type="entry name" value="HELICASE_ATP_BIND_1"/>
    <property type="match status" value="1"/>
</dbReference>
<keyword evidence="8" id="KW-0238">DNA-binding</keyword>
<accession>A0ABW9KJ60</accession>
<evidence type="ECO:0000256" key="6">
    <source>
        <dbReference type="ARBA" id="ARBA00022806"/>
    </source>
</evidence>
<dbReference type="InterPro" id="IPR044876">
    <property type="entry name" value="HRDC_dom_sf"/>
</dbReference>
<dbReference type="Pfam" id="PF00271">
    <property type="entry name" value="Helicase_C"/>
    <property type="match status" value="1"/>
</dbReference>
<gene>
    <name evidence="18" type="ORF">ACK2TP_08480</name>
</gene>
<feature type="domain" description="HRDC" evidence="15">
    <location>
        <begin position="607"/>
        <end position="687"/>
    </location>
</feature>
<dbReference type="PROSITE" id="PS51194">
    <property type="entry name" value="HELICASE_CTER"/>
    <property type="match status" value="1"/>
</dbReference>
<evidence type="ECO:0000259" key="15">
    <source>
        <dbReference type="PROSITE" id="PS50967"/>
    </source>
</evidence>
<evidence type="ECO:0000259" key="16">
    <source>
        <dbReference type="PROSITE" id="PS51192"/>
    </source>
</evidence>
<dbReference type="Pfam" id="PF00570">
    <property type="entry name" value="HRDC"/>
    <property type="match status" value="2"/>
</dbReference>
<dbReference type="InterPro" id="IPR027417">
    <property type="entry name" value="P-loop_NTPase"/>
</dbReference>
<feature type="region of interest" description="Disordered" evidence="14">
    <location>
        <begin position="586"/>
        <end position="610"/>
    </location>
</feature>
<dbReference type="GO" id="GO:0016787">
    <property type="term" value="F:hydrolase activity"/>
    <property type="evidence" value="ECO:0007669"/>
    <property type="project" value="UniProtKB-KW"/>
</dbReference>
<evidence type="ECO:0000313" key="18">
    <source>
        <dbReference type="EMBL" id="MFN2975796.1"/>
    </source>
</evidence>
<dbReference type="SMART" id="SM00341">
    <property type="entry name" value="HRDC"/>
    <property type="match status" value="2"/>
</dbReference>
<organism evidence="18 19">
    <name type="scientific">Terriglobus aquaticus</name>
    <dbReference type="NCBI Taxonomy" id="940139"/>
    <lineage>
        <taxon>Bacteria</taxon>
        <taxon>Pseudomonadati</taxon>
        <taxon>Acidobacteriota</taxon>
        <taxon>Terriglobia</taxon>
        <taxon>Terriglobales</taxon>
        <taxon>Acidobacteriaceae</taxon>
        <taxon>Terriglobus</taxon>
    </lineage>
</organism>
<feature type="domain" description="HRDC" evidence="15">
    <location>
        <begin position="758"/>
        <end position="838"/>
    </location>
</feature>
<dbReference type="Proteomes" id="UP001634747">
    <property type="component" value="Unassembled WGS sequence"/>
</dbReference>
<evidence type="ECO:0000256" key="14">
    <source>
        <dbReference type="SAM" id="MobiDB-lite"/>
    </source>
</evidence>
<name>A0ABW9KJ60_9BACT</name>
<dbReference type="SUPFAM" id="SSF52540">
    <property type="entry name" value="P-loop containing nucleoside triphosphate hydrolases"/>
    <property type="match status" value="1"/>
</dbReference>
<dbReference type="Gene3D" id="3.40.50.300">
    <property type="entry name" value="P-loop containing nucleotide triphosphate hydrolases"/>
    <property type="match status" value="2"/>
</dbReference>
<dbReference type="InterPro" id="IPR014001">
    <property type="entry name" value="Helicase_ATP-bd"/>
</dbReference>
<evidence type="ECO:0000256" key="12">
    <source>
        <dbReference type="ARBA" id="ARBA00044535"/>
    </source>
</evidence>
<evidence type="ECO:0000256" key="4">
    <source>
        <dbReference type="ARBA" id="ARBA00022741"/>
    </source>
</evidence>
<sequence length="839" mass="91847">MIAKANVDLSSLLRSTFGFSGFRANQQAVCEAAAAGKDVLLVMPTGAGKSLCYQLPALARCGTALVISPLIALMDDQANKLQSLGLRVGRIHSGMDREASRQVCCDYLDGHLQFLFIAPERLRVPGFADMLRKRTLSLVAVDEAHCISQWGHDFRPDYRNLARHLQAFRPAPILALTATATPQVQRDIVAQLQLEGAAEFITGFRRTNLAVEVLEFSKPQRREMALKLLRDSAARPAIVYAPSRKEAEEVTAYLQDHFLVAAYHAGLPPSVRESVQANFLSGQTEVIVATIAFGMGIDKADVRTVLHMAMPASVESYYQEIGRAGRDGKPSRAVLMYSYADRRTHEFFLDRDYPPPNTLHRVAAALKSEPIHADDLRLSLRLDMDAFAPALDKLLAQGAAEIDFGNNVWRTGMAQSEWLPRYESQVSFRRAQIDSMMRFASAAECRMAALIRHFGDRNDSARTCGLCDFCSPERATAGAFRDLTDDEERLSHRILSELERYGQGRSTGKLYEAVDPRSRMERRDFDALTDALARAGYLTIESASFTPSDGSGREIAYRKAMLTHEGHAVVAGEPIVGVQLRAAVGESTKPKKSARKASAPSEMEPLTEAQKRTDAALRAWRREVATELKQPAFCVFGDRVLRAIAVEEPATEADLLQISGLGRAKVDKWGADILEVLRSAGTEHTPAAESKTPRPHRLREDAKSVKPAAKPAPGRSKQARNAVTAASRPLPLTNEPAGPRLVPKKPAVVPASQPPESASPALAMDRALKVWRMHEAKRLGVAPFVLLLDQTIRGIVAAEPRSPEALRGIDGLSAKWVEEHGRAIVGVVTPFLSSVSAEA</sequence>
<feature type="domain" description="Helicase C-terminal" evidence="17">
    <location>
        <begin position="220"/>
        <end position="377"/>
    </location>
</feature>
<keyword evidence="4" id="KW-0547">Nucleotide-binding</keyword>
<feature type="compositionally biased region" description="Low complexity" evidence="14">
    <location>
        <begin position="746"/>
        <end position="759"/>
    </location>
</feature>
<dbReference type="NCBIfam" id="TIGR00614">
    <property type="entry name" value="recQ_fam"/>
    <property type="match status" value="1"/>
</dbReference>
<dbReference type="RefSeq" id="WP_263412693.1">
    <property type="nucleotide sequence ID" value="NZ_BAABBH010000001.1"/>
</dbReference>
<dbReference type="PROSITE" id="PS50967">
    <property type="entry name" value="HRDC"/>
    <property type="match status" value="2"/>
</dbReference>
<keyword evidence="3" id="KW-0479">Metal-binding</keyword>
<keyword evidence="6 18" id="KW-0347">Helicase</keyword>
<dbReference type="EC" id="5.6.2.4" evidence="11"/>
<dbReference type="EMBL" id="JBJYXY010000001">
    <property type="protein sequence ID" value="MFN2975796.1"/>
    <property type="molecule type" value="Genomic_DNA"/>
</dbReference>
<comment type="catalytic activity">
    <reaction evidence="10">
        <text>Couples ATP hydrolysis with the unwinding of duplex DNA by translocating in the 3'-5' direction.</text>
        <dbReference type="EC" id="5.6.2.4"/>
    </reaction>
</comment>
<reference evidence="18 19" key="1">
    <citation type="submission" date="2024-12" db="EMBL/GenBank/DDBJ databases">
        <authorList>
            <person name="Lee Y."/>
        </authorList>
    </citation>
    <scope>NUCLEOTIDE SEQUENCE [LARGE SCALE GENOMIC DNA]</scope>
    <source>
        <strain evidence="18 19">03SUJ4</strain>
    </source>
</reference>
<dbReference type="Pfam" id="PF16124">
    <property type="entry name" value="RecQ_Zn_bind"/>
    <property type="match status" value="1"/>
</dbReference>
<comment type="similarity">
    <text evidence="2">Belongs to the helicase family. RecQ subfamily.</text>
</comment>
<protein>
    <recommendedName>
        <fullName evidence="12">ATP-dependent DNA helicase RecQ</fullName>
        <ecNumber evidence="11">5.6.2.4</ecNumber>
    </recommendedName>
    <alternativeName>
        <fullName evidence="13">DNA 3'-5' helicase RecQ</fullName>
    </alternativeName>
</protein>
<evidence type="ECO:0000256" key="11">
    <source>
        <dbReference type="ARBA" id="ARBA00034808"/>
    </source>
</evidence>